<dbReference type="SUPFAM" id="SSF54001">
    <property type="entry name" value="Cysteine proteinases"/>
    <property type="match status" value="1"/>
</dbReference>
<dbReference type="EMBL" id="JAEQNA010000006">
    <property type="protein sequence ID" value="MBL0422024.1"/>
    <property type="molecule type" value="Genomic_DNA"/>
</dbReference>
<sequence>MSPSRWLCAALLALPLTCFAWPSADGEREPQPITERKLLDRLEQAGHTVMDKADAMREKATGLVGHAMGFLGVPYRRGGESAEGGFDCSGFVRAIYGQTVGLVLPRRAKEQAAATLVIDKKDLQPGDLVFFNTMRRAFSHVGIYVGDGKFIHAPRPGAQVRVENMAGRYWATRFDGARRVDAAEKAAE</sequence>
<dbReference type="Gene3D" id="3.90.1720.10">
    <property type="entry name" value="endopeptidase domain like (from Nostoc punctiforme)"/>
    <property type="match status" value="1"/>
</dbReference>
<evidence type="ECO:0000313" key="7">
    <source>
        <dbReference type="EMBL" id="MBL0422024.1"/>
    </source>
</evidence>
<dbReference type="InterPro" id="IPR000064">
    <property type="entry name" value="NLP_P60_dom"/>
</dbReference>
<evidence type="ECO:0000256" key="5">
    <source>
        <dbReference type="SAM" id="SignalP"/>
    </source>
</evidence>
<gene>
    <name evidence="7" type="ORF">JI739_16860</name>
</gene>
<evidence type="ECO:0000259" key="6">
    <source>
        <dbReference type="PROSITE" id="PS51935"/>
    </source>
</evidence>
<dbReference type="InterPro" id="IPR038765">
    <property type="entry name" value="Papain-like_cys_pep_sf"/>
</dbReference>
<evidence type="ECO:0000313" key="8">
    <source>
        <dbReference type="Proteomes" id="UP000613011"/>
    </source>
</evidence>
<dbReference type="InterPro" id="IPR051202">
    <property type="entry name" value="Peptidase_C40"/>
</dbReference>
<evidence type="ECO:0000256" key="4">
    <source>
        <dbReference type="ARBA" id="ARBA00022807"/>
    </source>
</evidence>
<reference evidence="7" key="1">
    <citation type="submission" date="2021-01" db="EMBL/GenBank/DDBJ databases">
        <title>Ramlibacter sp. strain AW1 16S ribosomal RNA gene Genome sequencing and assembly.</title>
        <authorList>
            <person name="Kang M."/>
        </authorList>
    </citation>
    <scope>NUCLEOTIDE SEQUENCE</scope>
    <source>
        <strain evidence="7">AW1</strain>
    </source>
</reference>
<feature type="domain" description="NlpC/P60" evidence="6">
    <location>
        <begin position="57"/>
        <end position="181"/>
    </location>
</feature>
<keyword evidence="3" id="KW-0378">Hydrolase</keyword>
<keyword evidence="8" id="KW-1185">Reference proteome</keyword>
<dbReference type="PANTHER" id="PTHR47053:SF1">
    <property type="entry name" value="MUREIN DD-ENDOPEPTIDASE MEPH-RELATED"/>
    <property type="match status" value="1"/>
</dbReference>
<dbReference type="PANTHER" id="PTHR47053">
    <property type="entry name" value="MUREIN DD-ENDOPEPTIDASE MEPH-RELATED"/>
    <property type="match status" value="1"/>
</dbReference>
<keyword evidence="5" id="KW-0732">Signal</keyword>
<evidence type="ECO:0000256" key="1">
    <source>
        <dbReference type="ARBA" id="ARBA00007074"/>
    </source>
</evidence>
<feature type="chain" id="PRO_5037029211" evidence="5">
    <location>
        <begin position="21"/>
        <end position="188"/>
    </location>
</feature>
<accession>A0A936ZWW7</accession>
<dbReference type="Proteomes" id="UP000613011">
    <property type="component" value="Unassembled WGS sequence"/>
</dbReference>
<evidence type="ECO:0000256" key="2">
    <source>
        <dbReference type="ARBA" id="ARBA00022670"/>
    </source>
</evidence>
<keyword evidence="2" id="KW-0645">Protease</keyword>
<protein>
    <submittedName>
        <fullName evidence="7">C40 family peptidase</fullName>
    </submittedName>
</protein>
<proteinExistence type="inferred from homology"/>
<dbReference type="AlphaFoldDB" id="A0A936ZWW7"/>
<evidence type="ECO:0000256" key="3">
    <source>
        <dbReference type="ARBA" id="ARBA00022801"/>
    </source>
</evidence>
<comment type="caution">
    <text evidence="7">The sequence shown here is derived from an EMBL/GenBank/DDBJ whole genome shotgun (WGS) entry which is preliminary data.</text>
</comment>
<keyword evidence="4" id="KW-0788">Thiol protease</keyword>
<organism evidence="7 8">
    <name type="scientific">Ramlibacter aurantiacus</name>
    <dbReference type="NCBI Taxonomy" id="2801330"/>
    <lineage>
        <taxon>Bacteria</taxon>
        <taxon>Pseudomonadati</taxon>
        <taxon>Pseudomonadota</taxon>
        <taxon>Betaproteobacteria</taxon>
        <taxon>Burkholderiales</taxon>
        <taxon>Comamonadaceae</taxon>
        <taxon>Ramlibacter</taxon>
    </lineage>
</organism>
<dbReference type="GO" id="GO:0006508">
    <property type="term" value="P:proteolysis"/>
    <property type="evidence" value="ECO:0007669"/>
    <property type="project" value="UniProtKB-KW"/>
</dbReference>
<dbReference type="GO" id="GO:0008234">
    <property type="term" value="F:cysteine-type peptidase activity"/>
    <property type="evidence" value="ECO:0007669"/>
    <property type="project" value="UniProtKB-KW"/>
</dbReference>
<dbReference type="PROSITE" id="PS51935">
    <property type="entry name" value="NLPC_P60"/>
    <property type="match status" value="1"/>
</dbReference>
<feature type="signal peptide" evidence="5">
    <location>
        <begin position="1"/>
        <end position="20"/>
    </location>
</feature>
<name>A0A936ZWW7_9BURK</name>
<comment type="similarity">
    <text evidence="1">Belongs to the peptidase C40 family.</text>
</comment>
<dbReference type="Pfam" id="PF00877">
    <property type="entry name" value="NLPC_P60"/>
    <property type="match status" value="1"/>
</dbReference>